<organism evidence="3 4">
    <name type="scientific">Candidatus Scalindua arabica</name>
    <dbReference type="NCBI Taxonomy" id="1127984"/>
    <lineage>
        <taxon>Bacteria</taxon>
        <taxon>Pseudomonadati</taxon>
        <taxon>Planctomycetota</taxon>
        <taxon>Candidatus Brocadiia</taxon>
        <taxon>Candidatus Brocadiales</taxon>
        <taxon>Candidatus Scalinduaceae</taxon>
        <taxon>Candidatus Scalindua</taxon>
    </lineage>
</organism>
<evidence type="ECO:0000313" key="3">
    <source>
        <dbReference type="EMBL" id="MBS1258703.1"/>
    </source>
</evidence>
<reference evidence="3" key="1">
    <citation type="journal article" date="2021" name="ISME J.">
        <title>Fine-scale metabolic discontinuity in a stratified prokaryote microbiome of a Red Sea deep halocline.</title>
        <authorList>
            <person name="Michoud G."/>
            <person name="Ngugi D.K."/>
            <person name="Barozzi A."/>
            <person name="Merlino G."/>
            <person name="Calleja M.L."/>
            <person name="Delgado-Huertas A."/>
            <person name="Moran X.A.G."/>
            <person name="Daffonchio D."/>
        </authorList>
    </citation>
    <scope>NUCLEOTIDE SEQUENCE</scope>
    <source>
        <strain evidence="3">SuakinDeep_MAG55_1</strain>
    </source>
</reference>
<dbReference type="InterPro" id="IPR043519">
    <property type="entry name" value="NT_sf"/>
</dbReference>
<dbReference type="AlphaFoldDB" id="A0A942A0V0"/>
<evidence type="ECO:0000313" key="4">
    <source>
        <dbReference type="Proteomes" id="UP000722750"/>
    </source>
</evidence>
<name>A0A942A0V0_9BACT</name>
<dbReference type="Pfam" id="PF18765">
    <property type="entry name" value="Polbeta"/>
    <property type="match status" value="1"/>
</dbReference>
<dbReference type="PROSITE" id="PS51257">
    <property type="entry name" value="PROKAR_LIPOPROTEIN"/>
    <property type="match status" value="1"/>
</dbReference>
<sequence length="194" mass="22211">MHDRIRVTIDDTNHMTLIAVVLILSCLFSLDINILSYIIKQIVALKLLWIVENMNTLTAEKREAIVRIFTKVLNSEGGVVFAYLHGSFVADNAFRDIDVFVYTSEGEDSFVFPVKVKEKLCDAVSEAGIESFVVDDFDVRIINDAPYDIVIDILCEGRLLVDKDLDLRNNYIERISNEYRANYFVLDEAYGEDR</sequence>
<evidence type="ECO:0000259" key="2">
    <source>
        <dbReference type="Pfam" id="PF18765"/>
    </source>
</evidence>
<keyword evidence="1" id="KW-0472">Membrane</keyword>
<dbReference type="EMBL" id="JAANXD010000073">
    <property type="protein sequence ID" value="MBS1258703.1"/>
    <property type="molecule type" value="Genomic_DNA"/>
</dbReference>
<dbReference type="PANTHER" id="PTHR43852">
    <property type="entry name" value="NUCLEOTIDYLTRANSFERASE"/>
    <property type="match status" value="1"/>
</dbReference>
<dbReference type="InterPro" id="IPR052930">
    <property type="entry name" value="TA_antitoxin_MntA"/>
</dbReference>
<dbReference type="PANTHER" id="PTHR43852:SF3">
    <property type="entry name" value="NUCLEOTIDYLTRANSFERASE"/>
    <property type="match status" value="1"/>
</dbReference>
<accession>A0A942A0V0</accession>
<gene>
    <name evidence="3" type="ORF">MAG551_01765</name>
</gene>
<evidence type="ECO:0000256" key="1">
    <source>
        <dbReference type="SAM" id="Phobius"/>
    </source>
</evidence>
<protein>
    <recommendedName>
        <fullName evidence="2">Polymerase beta nucleotidyltransferase domain-containing protein</fullName>
    </recommendedName>
</protein>
<keyword evidence="1" id="KW-0812">Transmembrane</keyword>
<feature type="transmembrane region" description="Helical" evidence="1">
    <location>
        <begin position="15"/>
        <end position="39"/>
    </location>
</feature>
<proteinExistence type="predicted"/>
<dbReference type="Proteomes" id="UP000722750">
    <property type="component" value="Unassembled WGS sequence"/>
</dbReference>
<feature type="domain" description="Polymerase beta nucleotidyltransferase" evidence="2">
    <location>
        <begin position="71"/>
        <end position="164"/>
    </location>
</feature>
<comment type="caution">
    <text evidence="3">The sequence shown here is derived from an EMBL/GenBank/DDBJ whole genome shotgun (WGS) entry which is preliminary data.</text>
</comment>
<keyword evidence="1" id="KW-1133">Transmembrane helix</keyword>
<dbReference type="InterPro" id="IPR041633">
    <property type="entry name" value="Polbeta"/>
</dbReference>
<dbReference type="SUPFAM" id="SSF81301">
    <property type="entry name" value="Nucleotidyltransferase"/>
    <property type="match status" value="1"/>
</dbReference>